<dbReference type="GO" id="GO:0005975">
    <property type="term" value="P:carbohydrate metabolic process"/>
    <property type="evidence" value="ECO:0007669"/>
    <property type="project" value="InterPro"/>
</dbReference>
<feature type="compositionally biased region" description="Polar residues" evidence="1">
    <location>
        <begin position="477"/>
        <end position="486"/>
    </location>
</feature>
<dbReference type="Pfam" id="PF00704">
    <property type="entry name" value="Glyco_hydro_18"/>
    <property type="match status" value="1"/>
</dbReference>
<feature type="region of interest" description="Disordered" evidence="1">
    <location>
        <begin position="514"/>
        <end position="533"/>
    </location>
</feature>
<name>A0A131Y5E5_IXORI</name>
<feature type="non-terminal residue" evidence="3">
    <location>
        <position position="1"/>
    </location>
</feature>
<protein>
    <submittedName>
        <fullName evidence="3">Putative chitin binding peritrophin-a domain protein</fullName>
    </submittedName>
</protein>
<dbReference type="InterPro" id="IPR029070">
    <property type="entry name" value="Chitinase_insertion_sf"/>
</dbReference>
<feature type="compositionally biased region" description="Polar residues" evidence="1">
    <location>
        <begin position="515"/>
        <end position="527"/>
    </location>
</feature>
<feature type="region of interest" description="Disordered" evidence="1">
    <location>
        <begin position="353"/>
        <end position="486"/>
    </location>
</feature>
<dbReference type="EMBL" id="GEFM01001337">
    <property type="protein sequence ID" value="JAP74459.1"/>
    <property type="molecule type" value="mRNA"/>
</dbReference>
<dbReference type="InterPro" id="IPR036508">
    <property type="entry name" value="Chitin-bd_dom_sf"/>
</dbReference>
<feature type="compositionally biased region" description="Low complexity" evidence="1">
    <location>
        <begin position="448"/>
        <end position="464"/>
    </location>
</feature>
<dbReference type="Pfam" id="PF01607">
    <property type="entry name" value="CBM_14"/>
    <property type="match status" value="1"/>
</dbReference>
<dbReference type="InterPro" id="IPR001223">
    <property type="entry name" value="Glyco_hydro18_cat"/>
</dbReference>
<dbReference type="AlphaFoldDB" id="A0A131Y5E5"/>
<feature type="compositionally biased region" description="Polar residues" evidence="1">
    <location>
        <begin position="417"/>
        <end position="428"/>
    </location>
</feature>
<feature type="domain" description="Chitin-binding type-2" evidence="2">
    <location>
        <begin position="554"/>
        <end position="613"/>
    </location>
</feature>
<dbReference type="PANTHER" id="PTHR11177">
    <property type="entry name" value="CHITINASE"/>
    <property type="match status" value="1"/>
</dbReference>
<dbReference type="Gene3D" id="3.10.50.10">
    <property type="match status" value="1"/>
</dbReference>
<dbReference type="PANTHER" id="PTHR11177:SF317">
    <property type="entry name" value="CHITINASE 12-RELATED"/>
    <property type="match status" value="1"/>
</dbReference>
<dbReference type="SMART" id="SM00494">
    <property type="entry name" value="ChtBD2"/>
    <property type="match status" value="1"/>
</dbReference>
<dbReference type="InterPro" id="IPR017853">
    <property type="entry name" value="GH"/>
</dbReference>
<sequence>AGVLTFVANHGFDGVVLNNLPLVETKPAQEPGFLIHMVEFFQAFEAELSKREKEIVIAVTVPAFLRLTDLKYNMSAINRFVDFFIVKTSSCLQPPKHLKFARMFGKSVLLSDVGRTELLVRVGIPRRKIVLDISMDGRKYSDVGNMLEPINRDADWKFVMVDNRSELTEICAMEADEWQLQRSRHYAFVFMTSGREFMTFEDDISVRYKVFKARRKQYAGVSLSSVDRDDFFGQCREERRLLTTPRVVFTRTACNMGLVTKNKNIITSITTYGNIFSLPNQSTKNVERQTKGWNDLDTSSLPRDLGNASQITEWNESTEITTKLTTDVGRRSTGWNDPKIASQSEDWSYSTTSPAWEASTEFPTRVTTDAGRQTTGWNDPKTASQSKDWSYQTTPPAWDASSEFPTRVTTDVCRETTGWNDPKTASQSEDWHDSTTPPAWDASSEFSTRVTTDVDQQTTGWTDQNTAPQSGDGEDSGTASVWNESSVFPKKVTTDIERQMTEGSEPITVTERAKSGSTVLGYSSPGFQGTEPAGNVREVTEVSLPITGTSGAKKTSCNPESDERVVHETDCSKFYRCVSGMRVVGVCPTPTVFDPERQLCDWPGIVNRPECLSIF</sequence>
<evidence type="ECO:0000259" key="2">
    <source>
        <dbReference type="PROSITE" id="PS50940"/>
    </source>
</evidence>
<dbReference type="GO" id="GO:0006032">
    <property type="term" value="P:chitin catabolic process"/>
    <property type="evidence" value="ECO:0007669"/>
    <property type="project" value="TreeGrafter"/>
</dbReference>
<dbReference type="InterPro" id="IPR050314">
    <property type="entry name" value="Glycosyl_Hydrlase_18"/>
</dbReference>
<dbReference type="SUPFAM" id="SSF57625">
    <property type="entry name" value="Invertebrate chitin-binding proteins"/>
    <property type="match status" value="1"/>
</dbReference>
<evidence type="ECO:0000256" key="1">
    <source>
        <dbReference type="SAM" id="MobiDB-lite"/>
    </source>
</evidence>
<dbReference type="GO" id="GO:0004568">
    <property type="term" value="F:chitinase activity"/>
    <property type="evidence" value="ECO:0007669"/>
    <property type="project" value="TreeGrafter"/>
</dbReference>
<evidence type="ECO:0000313" key="3">
    <source>
        <dbReference type="EMBL" id="JAP74459.1"/>
    </source>
</evidence>
<organism evidence="3">
    <name type="scientific">Ixodes ricinus</name>
    <name type="common">Common tick</name>
    <name type="synonym">Acarus ricinus</name>
    <dbReference type="NCBI Taxonomy" id="34613"/>
    <lineage>
        <taxon>Eukaryota</taxon>
        <taxon>Metazoa</taxon>
        <taxon>Ecdysozoa</taxon>
        <taxon>Arthropoda</taxon>
        <taxon>Chelicerata</taxon>
        <taxon>Arachnida</taxon>
        <taxon>Acari</taxon>
        <taxon>Parasitiformes</taxon>
        <taxon>Ixodida</taxon>
        <taxon>Ixodoidea</taxon>
        <taxon>Ixodidae</taxon>
        <taxon>Ixodinae</taxon>
        <taxon>Ixodes</taxon>
    </lineage>
</organism>
<dbReference type="GO" id="GO:0008061">
    <property type="term" value="F:chitin binding"/>
    <property type="evidence" value="ECO:0007669"/>
    <property type="project" value="InterPro"/>
</dbReference>
<dbReference type="Gene3D" id="2.170.140.10">
    <property type="entry name" value="Chitin binding domain"/>
    <property type="match status" value="1"/>
</dbReference>
<reference evidence="3" key="1">
    <citation type="submission" date="2016-02" db="EMBL/GenBank/DDBJ databases">
        <title>RNAseq analyses of the midgut from blood- or serum-fed Ixodes ricinus ticks.</title>
        <authorList>
            <person name="Perner J."/>
            <person name="Provaznik J."/>
            <person name="Schrenkova J."/>
            <person name="Urbanova V."/>
            <person name="Ribeiro J.M."/>
            <person name="Kopacek P."/>
        </authorList>
    </citation>
    <scope>NUCLEOTIDE SEQUENCE</scope>
    <source>
        <tissue evidence="3">Gut</tissue>
    </source>
</reference>
<dbReference type="InterPro" id="IPR002557">
    <property type="entry name" value="Chitin-bd_dom"/>
</dbReference>
<accession>A0A131Y5E5</accession>
<dbReference type="SUPFAM" id="SSF51445">
    <property type="entry name" value="(Trans)glycosidases"/>
    <property type="match status" value="1"/>
</dbReference>
<dbReference type="Gene3D" id="3.20.20.80">
    <property type="entry name" value="Glycosidases"/>
    <property type="match status" value="1"/>
</dbReference>
<feature type="compositionally biased region" description="Polar residues" evidence="1">
    <location>
        <begin position="361"/>
        <end position="395"/>
    </location>
</feature>
<dbReference type="PROSITE" id="PS50940">
    <property type="entry name" value="CHIT_BIND_II"/>
    <property type="match status" value="1"/>
</dbReference>
<proteinExistence type="evidence at transcript level"/>
<dbReference type="GO" id="GO:0005576">
    <property type="term" value="C:extracellular region"/>
    <property type="evidence" value="ECO:0007669"/>
    <property type="project" value="InterPro"/>
</dbReference>